<proteinExistence type="predicted"/>
<dbReference type="Pfam" id="PF17262">
    <property type="entry name" value="Cas6b_C"/>
    <property type="match status" value="1"/>
</dbReference>
<feature type="domain" description="Cas6b N-terminal" evidence="2">
    <location>
        <begin position="7"/>
        <end position="95"/>
    </location>
</feature>
<dbReference type="InterPro" id="IPR020209">
    <property type="entry name" value="Cas6b_C"/>
</dbReference>
<name>A0ABR7P415_9BACT</name>
<feature type="domain" description="Cas6b C-terminal" evidence="1">
    <location>
        <begin position="110"/>
        <end position="219"/>
    </location>
</feature>
<evidence type="ECO:0000313" key="4">
    <source>
        <dbReference type="Proteomes" id="UP000629596"/>
    </source>
</evidence>
<dbReference type="Pfam" id="PF17955">
    <property type="entry name" value="Cas6b_N"/>
    <property type="match status" value="1"/>
</dbReference>
<dbReference type="InterPro" id="IPR041528">
    <property type="entry name" value="Cas6b_N"/>
</dbReference>
<keyword evidence="4" id="KW-1185">Reference proteome</keyword>
<dbReference type="EMBL" id="JACRTI010000041">
    <property type="protein sequence ID" value="MBC8602934.1"/>
    <property type="molecule type" value="Genomic_DNA"/>
</dbReference>
<accession>A0ABR7P415</accession>
<comment type="caution">
    <text evidence="3">The sequence shown here is derived from an EMBL/GenBank/DDBJ whole genome shotgun (WGS) entry which is preliminary data.</text>
</comment>
<sequence length="221" mass="24735">MTATRITTALFKNRISNEEIPFFRGAMIRLSGDAPLFHNHNGDGFNYAYPLIQYKRIKGCAALIGINQGSEAVESLLGEEKGFLCQLGCRTVEMELVTICTENLFACCDKSDSTYRIQHWLPLNSGNYQEYQQAEGFIERIAMLEKILVGNILSFAKGIGIYFDFPVTCRILNLTNPGLSVYKDIEFMNFSAVFRCNVFLPEYVGLGKSASVNNGVVTSYK</sequence>
<reference evidence="3 4" key="1">
    <citation type="submission" date="2020-08" db="EMBL/GenBank/DDBJ databases">
        <title>Genome public.</title>
        <authorList>
            <person name="Liu C."/>
            <person name="Sun Q."/>
        </authorList>
    </citation>
    <scope>NUCLEOTIDE SEQUENCE [LARGE SCALE GENOMIC DNA]</scope>
    <source>
        <strain evidence="3 4">426_9</strain>
    </source>
</reference>
<dbReference type="RefSeq" id="WP_147292125.1">
    <property type="nucleotide sequence ID" value="NZ_JACRTI010000041.1"/>
</dbReference>
<evidence type="ECO:0000313" key="3">
    <source>
        <dbReference type="EMBL" id="MBC8602934.1"/>
    </source>
</evidence>
<dbReference type="Proteomes" id="UP000629596">
    <property type="component" value="Unassembled WGS sequence"/>
</dbReference>
<gene>
    <name evidence="3" type="ORF">H8784_14550</name>
</gene>
<evidence type="ECO:0000259" key="2">
    <source>
        <dbReference type="Pfam" id="PF17955"/>
    </source>
</evidence>
<organism evidence="3 4">
    <name type="scientific">Parabacteroides acidifaciens</name>
    <dbReference type="NCBI Taxonomy" id="2290935"/>
    <lineage>
        <taxon>Bacteria</taxon>
        <taxon>Pseudomonadati</taxon>
        <taxon>Bacteroidota</taxon>
        <taxon>Bacteroidia</taxon>
        <taxon>Bacteroidales</taxon>
        <taxon>Tannerellaceae</taxon>
        <taxon>Parabacteroides</taxon>
    </lineage>
</organism>
<protein>
    <submittedName>
        <fullName evidence="3">Uncharacterized protein</fullName>
    </submittedName>
</protein>
<evidence type="ECO:0000259" key="1">
    <source>
        <dbReference type="Pfam" id="PF17262"/>
    </source>
</evidence>